<dbReference type="GO" id="GO:0004735">
    <property type="term" value="F:pyrroline-5-carboxylate reductase activity"/>
    <property type="evidence" value="ECO:0007669"/>
    <property type="project" value="UniProtKB-EC"/>
</dbReference>
<feature type="domain" description="Pyrroline-5-carboxylate reductase catalytic N-terminal" evidence="7">
    <location>
        <begin position="2"/>
        <end position="95"/>
    </location>
</feature>
<dbReference type="Gene3D" id="1.10.3730.10">
    <property type="entry name" value="ProC C-terminal domain-like"/>
    <property type="match status" value="1"/>
</dbReference>
<dbReference type="InterPro" id="IPR008927">
    <property type="entry name" value="6-PGluconate_DH-like_C_sf"/>
</dbReference>
<dbReference type="PIRSF" id="PIRSF000193">
    <property type="entry name" value="Pyrrol-5-carb_rd"/>
    <property type="match status" value="1"/>
</dbReference>
<evidence type="ECO:0000256" key="5">
    <source>
        <dbReference type="NCBIfam" id="TIGR00112"/>
    </source>
</evidence>
<comment type="catalytic activity">
    <reaction evidence="4 6">
        <text>L-proline + NADP(+) = (S)-1-pyrroline-5-carboxylate + NADPH + 2 H(+)</text>
        <dbReference type="Rhea" id="RHEA:14109"/>
        <dbReference type="ChEBI" id="CHEBI:15378"/>
        <dbReference type="ChEBI" id="CHEBI:17388"/>
        <dbReference type="ChEBI" id="CHEBI:57783"/>
        <dbReference type="ChEBI" id="CHEBI:58349"/>
        <dbReference type="ChEBI" id="CHEBI:60039"/>
        <dbReference type="EC" id="1.5.1.2"/>
    </reaction>
</comment>
<keyword evidence="3 4" id="KW-0560">Oxidoreductase</keyword>
<dbReference type="SUPFAM" id="SSF51735">
    <property type="entry name" value="NAD(P)-binding Rossmann-fold domains"/>
    <property type="match status" value="1"/>
</dbReference>
<dbReference type="InterPro" id="IPR000304">
    <property type="entry name" value="Pyrroline-COOH_reductase"/>
</dbReference>
<evidence type="ECO:0000259" key="7">
    <source>
        <dbReference type="Pfam" id="PF03807"/>
    </source>
</evidence>
<keyword evidence="4 6" id="KW-0641">Proline biosynthesis</keyword>
<evidence type="ECO:0000256" key="2">
    <source>
        <dbReference type="ARBA" id="ARBA00022857"/>
    </source>
</evidence>
<dbReference type="Proteomes" id="UP001165481">
    <property type="component" value="Unassembled WGS sequence"/>
</dbReference>
<feature type="domain" description="Pyrroline-5-carboxylate reductase dimerisation" evidence="8">
    <location>
        <begin position="158"/>
        <end position="262"/>
    </location>
</feature>
<comment type="catalytic activity">
    <reaction evidence="4">
        <text>L-proline + NAD(+) = (S)-1-pyrroline-5-carboxylate + NADH + 2 H(+)</text>
        <dbReference type="Rhea" id="RHEA:14105"/>
        <dbReference type="ChEBI" id="CHEBI:15378"/>
        <dbReference type="ChEBI" id="CHEBI:17388"/>
        <dbReference type="ChEBI" id="CHEBI:57540"/>
        <dbReference type="ChEBI" id="CHEBI:57945"/>
        <dbReference type="ChEBI" id="CHEBI:60039"/>
        <dbReference type="EC" id="1.5.1.2"/>
    </reaction>
</comment>
<dbReference type="PANTHER" id="PTHR11645:SF0">
    <property type="entry name" value="PYRROLINE-5-CARBOXYLATE REDUCTASE 3"/>
    <property type="match status" value="1"/>
</dbReference>
<evidence type="ECO:0000256" key="1">
    <source>
        <dbReference type="ARBA" id="ARBA00005525"/>
    </source>
</evidence>
<comment type="subcellular location">
    <subcellularLocation>
        <location evidence="4">Cytoplasm</location>
    </subcellularLocation>
</comment>
<dbReference type="PANTHER" id="PTHR11645">
    <property type="entry name" value="PYRROLINE-5-CARBOXYLATE REDUCTASE"/>
    <property type="match status" value="1"/>
</dbReference>
<dbReference type="Pfam" id="PF03807">
    <property type="entry name" value="F420_oxidored"/>
    <property type="match status" value="1"/>
</dbReference>
<dbReference type="EC" id="1.5.1.2" evidence="4 5"/>
<dbReference type="Pfam" id="PF14748">
    <property type="entry name" value="P5CR_dimer"/>
    <property type="match status" value="1"/>
</dbReference>
<protein>
    <recommendedName>
        <fullName evidence="4 5">Pyrroline-5-carboxylate reductase</fullName>
        <shortName evidence="4">P5C reductase</shortName>
        <shortName evidence="4">P5CR</shortName>
        <ecNumber evidence="4 5">1.5.1.2</ecNumber>
    </recommendedName>
    <alternativeName>
        <fullName evidence="4">PCA reductase</fullName>
    </alternativeName>
</protein>
<keyword evidence="4" id="KW-0963">Cytoplasm</keyword>
<dbReference type="InterPro" id="IPR028939">
    <property type="entry name" value="P5C_Rdtase_cat_N"/>
</dbReference>
<gene>
    <name evidence="4 9" type="primary">proC</name>
    <name evidence="9" type="ORF">MUN46_006500</name>
</gene>
<evidence type="ECO:0000256" key="4">
    <source>
        <dbReference type="HAMAP-Rule" id="MF_01925"/>
    </source>
</evidence>
<evidence type="ECO:0000313" key="10">
    <source>
        <dbReference type="Proteomes" id="UP001165481"/>
    </source>
</evidence>
<dbReference type="Gene3D" id="3.40.50.720">
    <property type="entry name" value="NAD(P)-binding Rossmann-like Domain"/>
    <property type="match status" value="1"/>
</dbReference>
<evidence type="ECO:0000256" key="6">
    <source>
        <dbReference type="RuleBase" id="RU003903"/>
    </source>
</evidence>
<comment type="pathway">
    <text evidence="4 6">Amino-acid biosynthesis; L-proline biosynthesis; L-proline from L-glutamate 5-semialdehyde: step 1/1.</text>
</comment>
<proteinExistence type="inferred from homology"/>
<accession>A0ABT7IMI3</accession>
<comment type="caution">
    <text evidence="9">The sequence shown here is derived from an EMBL/GenBank/DDBJ whole genome shotgun (WGS) entry which is preliminary data.</text>
</comment>
<dbReference type="HAMAP" id="MF_01925">
    <property type="entry name" value="P5C_reductase"/>
    <property type="match status" value="1"/>
</dbReference>
<dbReference type="PROSITE" id="PS00521">
    <property type="entry name" value="P5CR"/>
    <property type="match status" value="1"/>
</dbReference>
<name>A0ABT7IMI3_9BURK</name>
<dbReference type="InterPro" id="IPR053790">
    <property type="entry name" value="P5CR-like_CS"/>
</dbReference>
<dbReference type="RefSeq" id="WP_243377097.1">
    <property type="nucleotide sequence ID" value="NZ_JAKZJU020000001.1"/>
</dbReference>
<comment type="function">
    <text evidence="4">Catalyzes the reduction of 1-pyrroline-5-carboxylate (PCA) to L-proline.</text>
</comment>
<evidence type="ECO:0000259" key="8">
    <source>
        <dbReference type="Pfam" id="PF14748"/>
    </source>
</evidence>
<reference evidence="9" key="1">
    <citation type="submission" date="2023-03" db="EMBL/GenBank/DDBJ databases">
        <title>Mesosutterella sp. nov. isolated from porcine feces.</title>
        <authorList>
            <person name="Yu S."/>
        </authorList>
    </citation>
    <scope>NUCLEOTIDE SEQUENCE</scope>
    <source>
        <strain evidence="9">AGMB02718</strain>
    </source>
</reference>
<organism evidence="9 10">
    <name type="scientific">Mesosutterella faecium</name>
    <dbReference type="NCBI Taxonomy" id="2925194"/>
    <lineage>
        <taxon>Bacteria</taxon>
        <taxon>Pseudomonadati</taxon>
        <taxon>Pseudomonadota</taxon>
        <taxon>Betaproteobacteria</taxon>
        <taxon>Burkholderiales</taxon>
        <taxon>Sutterellaceae</taxon>
        <taxon>Mesosutterella</taxon>
    </lineage>
</organism>
<dbReference type="InterPro" id="IPR029036">
    <property type="entry name" value="P5CR_dimer"/>
</dbReference>
<evidence type="ECO:0000313" key="9">
    <source>
        <dbReference type="EMBL" id="MDL2059577.1"/>
    </source>
</evidence>
<dbReference type="NCBIfam" id="TIGR00112">
    <property type="entry name" value="proC"/>
    <property type="match status" value="1"/>
</dbReference>
<dbReference type="EMBL" id="JAKZJU020000001">
    <property type="protein sequence ID" value="MDL2059577.1"/>
    <property type="molecule type" value="Genomic_DNA"/>
</dbReference>
<keyword evidence="10" id="KW-1185">Reference proteome</keyword>
<keyword evidence="2 4" id="KW-0521">NADP</keyword>
<dbReference type="InterPro" id="IPR036291">
    <property type="entry name" value="NAD(P)-bd_dom_sf"/>
</dbReference>
<sequence>MKLGVIGAGNMGRAIISGILSSGLVNKNDIIASNATEASRNETVKLGIAVSGDNADVARAENLLIAVKPAKLGQVIGEIAPVVKPSTLVISVAAGTPMAALEELFGRQVQIVRAMPNTPALVREGMTALCANSLVSEESFAWVQALFATCGRVEVVPESLMDAVGTVSGASPAWVYMLIEAMADGAVRDGMPRAQAYKFAAQSVLGAAKMVLETGLHPGALKDQVTSPAGTTIEAVRVLEQRGFRGAVIEAMGACTEKSRRMAAAASAAGCQKKAGAQEDSGRLSSLLKALKG</sequence>
<dbReference type="SUPFAM" id="SSF48179">
    <property type="entry name" value="6-phosphogluconate dehydrogenase C-terminal domain-like"/>
    <property type="match status" value="1"/>
</dbReference>
<evidence type="ECO:0000256" key="3">
    <source>
        <dbReference type="ARBA" id="ARBA00023002"/>
    </source>
</evidence>
<keyword evidence="4 6" id="KW-0028">Amino-acid biosynthesis</keyword>
<comment type="similarity">
    <text evidence="1 4 6">Belongs to the pyrroline-5-carboxylate reductase family.</text>
</comment>